<feature type="transmembrane region" description="Helical" evidence="1">
    <location>
        <begin position="21"/>
        <end position="43"/>
    </location>
</feature>
<dbReference type="Proteomes" id="UP000289193">
    <property type="component" value="Unassembled WGS sequence"/>
</dbReference>
<dbReference type="EMBL" id="CP031217">
    <property type="protein sequence ID" value="AXH13119.1"/>
    <property type="molecule type" value="Genomic_DNA"/>
</dbReference>
<feature type="transmembrane region" description="Helical" evidence="1">
    <location>
        <begin position="139"/>
        <end position="164"/>
    </location>
</feature>
<dbReference type="Proteomes" id="UP000253850">
    <property type="component" value="Chromosome"/>
</dbReference>
<feature type="transmembrane region" description="Helical" evidence="1">
    <location>
        <begin position="185"/>
        <end position="205"/>
    </location>
</feature>
<feature type="transmembrane region" description="Helical" evidence="1">
    <location>
        <begin position="479"/>
        <end position="502"/>
    </location>
</feature>
<dbReference type="AlphaFoldDB" id="A0AAX2AC63"/>
<dbReference type="EMBL" id="PDKM01000003">
    <property type="protein sequence ID" value="RXK10266.1"/>
    <property type="molecule type" value="Genomic_DNA"/>
</dbReference>
<name>A0AAX2AC63_9BACT</name>
<dbReference type="Pfam" id="PF03929">
    <property type="entry name" value="PepSY_TM"/>
    <property type="match status" value="1"/>
</dbReference>
<evidence type="ECO:0000313" key="2">
    <source>
        <dbReference type="EMBL" id="AXH13119.1"/>
    </source>
</evidence>
<accession>A0AAX2AC63</accession>
<keyword evidence="1" id="KW-0812">Transmembrane</keyword>
<feature type="transmembrane region" description="Helical" evidence="1">
    <location>
        <begin position="343"/>
        <end position="368"/>
    </location>
</feature>
<evidence type="ECO:0000313" key="4">
    <source>
        <dbReference type="Proteomes" id="UP000253850"/>
    </source>
</evidence>
<proteinExistence type="predicted"/>
<dbReference type="RefSeq" id="WP_114839915.1">
    <property type="nucleotide sequence ID" value="NZ_CP031217.1"/>
</dbReference>
<evidence type="ECO:0000256" key="1">
    <source>
        <dbReference type="SAM" id="Phobius"/>
    </source>
</evidence>
<keyword evidence="1" id="KW-0472">Membrane</keyword>
<protein>
    <submittedName>
        <fullName evidence="3">ABC transporter permease</fullName>
    </submittedName>
    <submittedName>
        <fullName evidence="2">PepSY domain-containing membrane protein</fullName>
    </submittedName>
</protein>
<evidence type="ECO:0000313" key="3">
    <source>
        <dbReference type="EMBL" id="RXK10266.1"/>
    </source>
</evidence>
<keyword evidence="5" id="KW-1185">Reference proteome</keyword>
<feature type="transmembrane region" description="Helical" evidence="1">
    <location>
        <begin position="388"/>
        <end position="407"/>
    </location>
</feature>
<reference evidence="2 4" key="2">
    <citation type="submission" date="2018-07" db="EMBL/GenBank/DDBJ databases">
        <title>Complete genome of the Arcobacter bivalviorum type strain LMG 26154.</title>
        <authorList>
            <person name="Miller W.G."/>
            <person name="Yee E."/>
            <person name="Bono J.L."/>
        </authorList>
    </citation>
    <scope>NUCLEOTIDE SEQUENCE [LARGE SCALE GENOMIC DNA]</scope>
    <source>
        <strain evidence="2 4">LMG 26154</strain>
    </source>
</reference>
<dbReference type="PANTHER" id="PTHR34219">
    <property type="entry name" value="IRON-REGULATED INNER MEMBRANE PROTEIN-RELATED"/>
    <property type="match status" value="1"/>
</dbReference>
<evidence type="ECO:0000313" key="5">
    <source>
        <dbReference type="Proteomes" id="UP000289193"/>
    </source>
</evidence>
<feature type="transmembrane region" description="Helical" evidence="1">
    <location>
        <begin position="419"/>
        <end position="437"/>
    </location>
</feature>
<reference evidence="3 5" key="1">
    <citation type="submission" date="2017-10" db="EMBL/GenBank/DDBJ databases">
        <title>Genomics of the genus Arcobacter.</title>
        <authorList>
            <person name="Perez-Cataluna A."/>
            <person name="Figueras M.J."/>
        </authorList>
    </citation>
    <scope>NUCLEOTIDE SEQUENCE [LARGE SCALE GENOMIC DNA]</scope>
    <source>
        <strain evidence="3 5">CECT 7835</strain>
    </source>
</reference>
<sequence>MENASKLFKQRLQRIHVSVGISASLFMYLCVFFGIFAIFLPYIQTWEKPSRHFEAANIKEINYSKMIDPVISDPNFPTNNIIIELPGYFNDPALKVTHMFVEPVVFNPKTMEKVNDEGDNSQLAKFLNHMHYGRPFMSVGYFVFGLVAVAVMLLIIGGLIQVYYLKYNNNPKNHQGKFSKYHRKVFIWLFAPFVIVTLTGAYMNIGYSGSTLMTYISSKGEISNTWQAVGPVLKPQRALVEKNDEQVSMLPISELIQKAEDINPSINFDKIKLINWKDSSAQIELTGYNPNFPFLNGVFNNPVVVLSGVDGSLIEYKKVLDGNWTSMFADTLYFLHLLFGVDIFVRTIIAIIMAICGVAIGFAVMLFLEKKAKKFDNKIPFYHWFGKLSLTVMIGVIPATGFIFLLQWLLPFDMQERMFWQKGLFFIAWLSTLTWSFYRVCSFKAAKEFLVLGAILFMITPFIHFYMSGFSPIELFTNNMFIILNVDIALFIFGLLLLFIGFKIPKDREEFKLLFSKKKDN</sequence>
<dbReference type="InterPro" id="IPR005625">
    <property type="entry name" value="PepSY-ass_TM"/>
</dbReference>
<dbReference type="KEGG" id="hbv:ABIV_2144"/>
<keyword evidence="1" id="KW-1133">Transmembrane helix</keyword>
<feature type="transmembrane region" description="Helical" evidence="1">
    <location>
        <begin position="449"/>
        <end position="467"/>
    </location>
</feature>
<gene>
    <name evidence="2" type="ORF">ABIV_2144</name>
    <name evidence="3" type="ORF">CRV05_07775</name>
</gene>
<dbReference type="PANTHER" id="PTHR34219:SF3">
    <property type="entry name" value="BLL7967 PROTEIN"/>
    <property type="match status" value="1"/>
</dbReference>
<organism evidence="3 5">
    <name type="scientific">Halarcobacter bivalviorum</name>
    <dbReference type="NCBI Taxonomy" id="663364"/>
    <lineage>
        <taxon>Bacteria</taxon>
        <taxon>Pseudomonadati</taxon>
        <taxon>Campylobacterota</taxon>
        <taxon>Epsilonproteobacteria</taxon>
        <taxon>Campylobacterales</taxon>
        <taxon>Arcobacteraceae</taxon>
        <taxon>Halarcobacter</taxon>
    </lineage>
</organism>